<proteinExistence type="inferred from homology"/>
<reference evidence="10" key="1">
    <citation type="submission" date="2016-03" db="EMBL/GenBank/DDBJ databases">
        <authorList>
            <person name="Devillers Hugo."/>
        </authorList>
    </citation>
    <scope>NUCLEOTIDE SEQUENCE [LARGE SCALE GENOMIC DNA]</scope>
</reference>
<evidence type="ECO:0000256" key="5">
    <source>
        <dbReference type="ARBA" id="ARBA00020264"/>
    </source>
</evidence>
<dbReference type="CDD" id="cd19496">
    <property type="entry name" value="Elp5"/>
    <property type="match status" value="1"/>
</dbReference>
<dbReference type="Proteomes" id="UP000191144">
    <property type="component" value="Chromosome H"/>
</dbReference>
<name>A0A1G4KDC5_9SACH</name>
<evidence type="ECO:0000256" key="3">
    <source>
        <dbReference type="ARBA" id="ARBA00005043"/>
    </source>
</evidence>
<keyword evidence="6" id="KW-0963">Cytoplasm</keyword>
<dbReference type="GO" id="GO:0033588">
    <property type="term" value="C:elongator holoenzyme complex"/>
    <property type="evidence" value="ECO:0007669"/>
    <property type="project" value="InterPro"/>
</dbReference>
<gene>
    <name evidence="9" type="ORF">LAME_0H01442G</name>
</gene>
<dbReference type="UniPathway" id="UPA00988"/>
<accession>A0A1G4KDC5</accession>
<dbReference type="OrthoDB" id="166907at2759"/>
<dbReference type="InterPro" id="IPR019519">
    <property type="entry name" value="Elp5"/>
</dbReference>
<dbReference type="GO" id="GO:0005829">
    <property type="term" value="C:cytosol"/>
    <property type="evidence" value="ECO:0007669"/>
    <property type="project" value="TreeGrafter"/>
</dbReference>
<evidence type="ECO:0000313" key="9">
    <source>
        <dbReference type="EMBL" id="SCV02478.1"/>
    </source>
</evidence>
<keyword evidence="7" id="KW-0819">tRNA processing</keyword>
<evidence type="ECO:0000256" key="6">
    <source>
        <dbReference type="ARBA" id="ARBA00022490"/>
    </source>
</evidence>
<evidence type="ECO:0000313" key="10">
    <source>
        <dbReference type="Proteomes" id="UP000191144"/>
    </source>
</evidence>
<protein>
    <recommendedName>
        <fullName evidence="5">Elongator complex protein 5</fullName>
    </recommendedName>
</protein>
<sequence length="299" mass="33520">MASSSHNPSILLRRVLALKENSPFILVIDSIGRSGHCVLDEVAREAEESTTIIYVSFETVRKPKYATHFVGGCKSATRLLTAIQSSLPSPEQSKFSASKYLVVIDCVNFIAASSVVELITQLASPSVTLLAIYHKDLPEYRLPELENYPSSLQLLRFMAPSILEVRPFTNDLAAEQDLESRLQKLEMPLGLNSSIYKLILTNRRKSGRALTYTFKCDSQVHSFVPIQDVRTTSDGQEDSEMFEGLTTFNLNTSHKQKAAKDQVDLPFLEAQSFNTGGAIVYEFEKDDDYDEEDPYEDPF</sequence>
<dbReference type="GO" id="GO:0000049">
    <property type="term" value="F:tRNA binding"/>
    <property type="evidence" value="ECO:0007669"/>
    <property type="project" value="TreeGrafter"/>
</dbReference>
<dbReference type="GO" id="GO:0005634">
    <property type="term" value="C:nucleus"/>
    <property type="evidence" value="ECO:0007669"/>
    <property type="project" value="UniProtKB-SubCell"/>
</dbReference>
<dbReference type="Pfam" id="PF10483">
    <property type="entry name" value="Elong_Iki1"/>
    <property type="match status" value="1"/>
</dbReference>
<evidence type="ECO:0000256" key="2">
    <source>
        <dbReference type="ARBA" id="ARBA00004496"/>
    </source>
</evidence>
<comment type="similarity">
    <text evidence="4">Belongs to the ELP5 family.</text>
</comment>
<evidence type="ECO:0000256" key="1">
    <source>
        <dbReference type="ARBA" id="ARBA00004123"/>
    </source>
</evidence>
<comment type="pathway">
    <text evidence="3">tRNA modification; 5-methoxycarbonylmethyl-2-thiouridine-tRNA biosynthesis.</text>
</comment>
<dbReference type="InterPro" id="IPR027417">
    <property type="entry name" value="P-loop_NTPase"/>
</dbReference>
<dbReference type="AlphaFoldDB" id="A0A1G4KDC5"/>
<dbReference type="PANTHER" id="PTHR15641:SF1">
    <property type="entry name" value="ELONGATOR COMPLEX PROTEIN 5"/>
    <property type="match status" value="1"/>
</dbReference>
<evidence type="ECO:0000256" key="8">
    <source>
        <dbReference type="ARBA" id="ARBA00023242"/>
    </source>
</evidence>
<dbReference type="GO" id="GO:0002098">
    <property type="term" value="P:tRNA wobble uridine modification"/>
    <property type="evidence" value="ECO:0007669"/>
    <property type="project" value="InterPro"/>
</dbReference>
<evidence type="ECO:0000256" key="7">
    <source>
        <dbReference type="ARBA" id="ARBA00022694"/>
    </source>
</evidence>
<organism evidence="9 10">
    <name type="scientific">Lachancea meyersii CBS 8951</name>
    <dbReference type="NCBI Taxonomy" id="1266667"/>
    <lineage>
        <taxon>Eukaryota</taxon>
        <taxon>Fungi</taxon>
        <taxon>Dikarya</taxon>
        <taxon>Ascomycota</taxon>
        <taxon>Saccharomycotina</taxon>
        <taxon>Saccharomycetes</taxon>
        <taxon>Saccharomycetales</taxon>
        <taxon>Saccharomycetaceae</taxon>
        <taxon>Lachancea</taxon>
    </lineage>
</organism>
<evidence type="ECO:0000256" key="4">
    <source>
        <dbReference type="ARBA" id="ARBA00009567"/>
    </source>
</evidence>
<dbReference type="Gene3D" id="3.40.50.300">
    <property type="entry name" value="P-loop containing nucleotide triphosphate hydrolases"/>
    <property type="match status" value="1"/>
</dbReference>
<comment type="subcellular location">
    <subcellularLocation>
        <location evidence="2">Cytoplasm</location>
    </subcellularLocation>
    <subcellularLocation>
        <location evidence="1">Nucleus</location>
    </subcellularLocation>
</comment>
<keyword evidence="8" id="KW-0539">Nucleus</keyword>
<dbReference type="PANTHER" id="PTHR15641">
    <property type="entry name" value="ELONGATOR COMPLEX PROTEIN 5"/>
    <property type="match status" value="1"/>
</dbReference>
<dbReference type="EMBL" id="LT598480">
    <property type="protein sequence ID" value="SCV02478.1"/>
    <property type="molecule type" value="Genomic_DNA"/>
</dbReference>
<keyword evidence="10" id="KW-1185">Reference proteome</keyword>